<evidence type="ECO:0000256" key="1">
    <source>
        <dbReference type="SAM" id="SignalP"/>
    </source>
</evidence>
<feature type="chain" id="PRO_5018101147" description="Fibronectin type-III domain-containing protein" evidence="1">
    <location>
        <begin position="23"/>
        <end position="213"/>
    </location>
</feature>
<dbReference type="AlphaFoldDB" id="A0A3P7IKT7"/>
<evidence type="ECO:0000313" key="3">
    <source>
        <dbReference type="Proteomes" id="UP000270094"/>
    </source>
</evidence>
<feature type="non-terminal residue" evidence="2">
    <location>
        <position position="213"/>
    </location>
</feature>
<proteinExistence type="predicted"/>
<keyword evidence="3" id="KW-1185">Reference proteome</keyword>
<evidence type="ECO:0000313" key="2">
    <source>
        <dbReference type="EMBL" id="VDM73550.1"/>
    </source>
</evidence>
<dbReference type="EMBL" id="UYYB01031270">
    <property type="protein sequence ID" value="VDM73550.1"/>
    <property type="molecule type" value="Genomic_DNA"/>
</dbReference>
<organism evidence="2 3">
    <name type="scientific">Strongylus vulgaris</name>
    <name type="common">Blood worm</name>
    <dbReference type="NCBI Taxonomy" id="40348"/>
    <lineage>
        <taxon>Eukaryota</taxon>
        <taxon>Metazoa</taxon>
        <taxon>Ecdysozoa</taxon>
        <taxon>Nematoda</taxon>
        <taxon>Chromadorea</taxon>
        <taxon>Rhabditida</taxon>
        <taxon>Rhabditina</taxon>
        <taxon>Rhabditomorpha</taxon>
        <taxon>Strongyloidea</taxon>
        <taxon>Strongylidae</taxon>
        <taxon>Strongylus</taxon>
    </lineage>
</organism>
<evidence type="ECO:0008006" key="4">
    <source>
        <dbReference type="Google" id="ProtNLM"/>
    </source>
</evidence>
<dbReference type="OrthoDB" id="5869606at2759"/>
<keyword evidence="1" id="KW-0732">Signal</keyword>
<accession>A0A3P7IKT7</accession>
<gene>
    <name evidence="2" type="ORF">SVUK_LOCUS8548</name>
</gene>
<feature type="signal peptide" evidence="1">
    <location>
        <begin position="1"/>
        <end position="22"/>
    </location>
</feature>
<name>A0A3P7IKT7_STRVU</name>
<reference evidence="2 3" key="1">
    <citation type="submission" date="2018-11" db="EMBL/GenBank/DDBJ databases">
        <authorList>
            <consortium name="Pathogen Informatics"/>
        </authorList>
    </citation>
    <scope>NUCLEOTIDE SEQUENCE [LARGE SCALE GENOMIC DNA]</scope>
</reference>
<sequence length="213" mass="23594">MPSFALQLIVLLSVSSVSSSSANSWIRRNLENGKLYEFDGSNSPPSNIARVRLVITTTNIRKQPSPLPIHIFRIRWTESRNAAAYRVHCEANATDEVITILDREIADNITGIDERFILPQGRLSVLCGVAAVNSYGSSAWTDSPLITVQTAVPEISERENITKPIGNNDQVDVEDLDLYQLLQLIHASHIEDLPPKPLMRDVEERVIIGPGGE</sequence>
<dbReference type="Proteomes" id="UP000270094">
    <property type="component" value="Unassembled WGS sequence"/>
</dbReference>
<protein>
    <recommendedName>
        <fullName evidence="4">Fibronectin type-III domain-containing protein</fullName>
    </recommendedName>
</protein>